<keyword evidence="5" id="KW-0378">Hydrolase</keyword>
<dbReference type="SUPFAM" id="SSF56784">
    <property type="entry name" value="HAD-like"/>
    <property type="match status" value="1"/>
</dbReference>
<evidence type="ECO:0000256" key="7">
    <source>
        <dbReference type="ARBA" id="ARBA00031828"/>
    </source>
</evidence>
<keyword evidence="8" id="KW-0732">Signal</keyword>
<sequence length="382" mass="41013">MNWRCILPLLTLLQASAAWTGRRYLRHGTLALRRTAGPMHAAVRMCEGDEDFQCSLQSSLKRAAVKNLGTSIESAMVPEDLAWYRAGSNSMAAALQEAKERLTKRKAEIGGEAALRELDQSIRDTEARAAARPLLKARPRLWLLDRDGCINEDIGAPGVLHTADLRLIPGSAGALRRLRLSGKVAVVTNQSARGKGLLSAADLDAIHEELRHQLAKTARGGRSGHEQWDALYVCEDASSSHRRKPEPGMILEALRDFDCAASEAVMIGDSWSDVVSAQRAGCVGVLLATGHGASLGAILQEEGVHLPVTLTATDAPVTEFMALQQSLHSAHASGVGRAVEKWICGRSKAEAALVWEALRTDVRVYANLSEAVDELAAIASGV</sequence>
<organism evidence="9">
    <name type="scientific">Coccolithus braarudii</name>
    <dbReference type="NCBI Taxonomy" id="221442"/>
    <lineage>
        <taxon>Eukaryota</taxon>
        <taxon>Haptista</taxon>
        <taxon>Haptophyta</taxon>
        <taxon>Prymnesiophyceae</taxon>
        <taxon>Coccolithales</taxon>
        <taxon>Coccolithaceae</taxon>
        <taxon>Coccolithus</taxon>
    </lineage>
</organism>
<dbReference type="GO" id="GO:0046872">
    <property type="term" value="F:metal ion binding"/>
    <property type="evidence" value="ECO:0007669"/>
    <property type="project" value="UniProtKB-KW"/>
</dbReference>
<dbReference type="InterPro" id="IPR006549">
    <property type="entry name" value="HAD-SF_hydro_IIIA"/>
</dbReference>
<dbReference type="PANTHER" id="PTHR42891">
    <property type="entry name" value="D-GLYCERO-BETA-D-MANNO-HEPTOSE-1,7-BISPHOSPHATE 7-PHOSPHATASE"/>
    <property type="match status" value="1"/>
</dbReference>
<dbReference type="AlphaFoldDB" id="A0A7S0PXX3"/>
<feature type="chain" id="PRO_5030766201" description="D,D-heptose 1,7-bisphosphate phosphatase" evidence="8">
    <location>
        <begin position="19"/>
        <end position="382"/>
    </location>
</feature>
<dbReference type="NCBIfam" id="TIGR01656">
    <property type="entry name" value="Histidinol-ppas"/>
    <property type="match status" value="1"/>
</dbReference>
<dbReference type="NCBIfam" id="TIGR01662">
    <property type="entry name" value="HAD-SF-IIIA"/>
    <property type="match status" value="1"/>
</dbReference>
<name>A0A7S0PXX3_9EUKA</name>
<dbReference type="Pfam" id="PF13242">
    <property type="entry name" value="Hydrolase_like"/>
    <property type="match status" value="1"/>
</dbReference>
<evidence type="ECO:0000256" key="5">
    <source>
        <dbReference type="ARBA" id="ARBA00022801"/>
    </source>
</evidence>
<comment type="subcellular location">
    <subcellularLocation>
        <location evidence="1">Cytoplasm</location>
    </subcellularLocation>
</comment>
<dbReference type="GO" id="GO:0005975">
    <property type="term" value="P:carbohydrate metabolic process"/>
    <property type="evidence" value="ECO:0007669"/>
    <property type="project" value="InterPro"/>
</dbReference>
<comment type="similarity">
    <text evidence="2">Belongs to the GmhB family.</text>
</comment>
<accession>A0A7S0PXX3</accession>
<keyword evidence="3" id="KW-0963">Cytoplasm</keyword>
<dbReference type="EMBL" id="HBEY01016595">
    <property type="protein sequence ID" value="CAD8604708.1"/>
    <property type="molecule type" value="Transcribed_RNA"/>
</dbReference>
<reference evidence="9" key="1">
    <citation type="submission" date="2021-01" db="EMBL/GenBank/DDBJ databases">
        <authorList>
            <person name="Corre E."/>
            <person name="Pelletier E."/>
            <person name="Niang G."/>
            <person name="Scheremetjew M."/>
            <person name="Finn R."/>
            <person name="Kale V."/>
            <person name="Holt S."/>
            <person name="Cochrane G."/>
            <person name="Meng A."/>
            <person name="Brown T."/>
            <person name="Cohen L."/>
        </authorList>
    </citation>
    <scope>NUCLEOTIDE SEQUENCE</scope>
    <source>
        <strain evidence="9">PLY182g</strain>
    </source>
</reference>
<gene>
    <name evidence="9" type="ORF">CPEL01642_LOCUS8043</name>
</gene>
<evidence type="ECO:0000256" key="4">
    <source>
        <dbReference type="ARBA" id="ARBA00022723"/>
    </source>
</evidence>
<evidence type="ECO:0000256" key="1">
    <source>
        <dbReference type="ARBA" id="ARBA00004496"/>
    </source>
</evidence>
<dbReference type="InterPro" id="IPR023214">
    <property type="entry name" value="HAD_sf"/>
</dbReference>
<protein>
    <recommendedName>
        <fullName evidence="7">D,D-heptose 1,7-bisphosphate phosphatase</fullName>
    </recommendedName>
</protein>
<dbReference type="InterPro" id="IPR004446">
    <property type="entry name" value="Heptose_bisP_phosphatase"/>
</dbReference>
<dbReference type="GO" id="GO:0016791">
    <property type="term" value="F:phosphatase activity"/>
    <property type="evidence" value="ECO:0007669"/>
    <property type="project" value="InterPro"/>
</dbReference>
<dbReference type="Gene3D" id="3.40.50.1000">
    <property type="entry name" value="HAD superfamily/HAD-like"/>
    <property type="match status" value="1"/>
</dbReference>
<dbReference type="GO" id="GO:0005737">
    <property type="term" value="C:cytoplasm"/>
    <property type="evidence" value="ECO:0007669"/>
    <property type="project" value="UniProtKB-SubCell"/>
</dbReference>
<evidence type="ECO:0000313" key="9">
    <source>
        <dbReference type="EMBL" id="CAD8604708.1"/>
    </source>
</evidence>
<proteinExistence type="inferred from homology"/>
<evidence type="ECO:0000256" key="2">
    <source>
        <dbReference type="ARBA" id="ARBA00005628"/>
    </source>
</evidence>
<dbReference type="PANTHER" id="PTHR42891:SF1">
    <property type="entry name" value="D-GLYCERO-BETA-D-MANNO-HEPTOSE-1,7-BISPHOSPHATE 7-PHOSPHATASE"/>
    <property type="match status" value="1"/>
</dbReference>
<evidence type="ECO:0000256" key="8">
    <source>
        <dbReference type="SAM" id="SignalP"/>
    </source>
</evidence>
<feature type="signal peptide" evidence="8">
    <location>
        <begin position="1"/>
        <end position="18"/>
    </location>
</feature>
<dbReference type="InterPro" id="IPR036412">
    <property type="entry name" value="HAD-like_sf"/>
</dbReference>
<keyword evidence="6" id="KW-0119">Carbohydrate metabolism</keyword>
<evidence type="ECO:0000256" key="3">
    <source>
        <dbReference type="ARBA" id="ARBA00022490"/>
    </source>
</evidence>
<keyword evidence="4" id="KW-0479">Metal-binding</keyword>
<dbReference type="InterPro" id="IPR006543">
    <property type="entry name" value="Histidinol-phos"/>
</dbReference>
<evidence type="ECO:0000256" key="6">
    <source>
        <dbReference type="ARBA" id="ARBA00023277"/>
    </source>
</evidence>